<dbReference type="AlphaFoldDB" id="A0A7W8NDH3"/>
<comment type="similarity">
    <text evidence="1 6">Belongs to the peptidase M42 family.</text>
</comment>
<dbReference type="GO" id="GO:0006508">
    <property type="term" value="P:proteolysis"/>
    <property type="evidence" value="ECO:0007669"/>
    <property type="project" value="UniProtKB-KW"/>
</dbReference>
<feature type="binding site" evidence="8">
    <location>
        <position position="235"/>
    </location>
    <ligand>
        <name>Zn(2+)</name>
        <dbReference type="ChEBI" id="CHEBI:29105"/>
        <label>2</label>
    </ligand>
</feature>
<evidence type="ECO:0000256" key="5">
    <source>
        <dbReference type="ARBA" id="ARBA00022801"/>
    </source>
</evidence>
<proteinExistence type="inferred from homology"/>
<dbReference type="GO" id="GO:0008810">
    <property type="term" value="F:cellulase activity"/>
    <property type="evidence" value="ECO:0007669"/>
    <property type="project" value="UniProtKB-EC"/>
</dbReference>
<dbReference type="PANTHER" id="PTHR32481:SF7">
    <property type="entry name" value="AMINOPEPTIDASE YHFE-RELATED"/>
    <property type="match status" value="1"/>
</dbReference>
<dbReference type="Gene3D" id="2.40.30.40">
    <property type="entry name" value="Peptidase M42, domain 2"/>
    <property type="match status" value="1"/>
</dbReference>
<dbReference type="EMBL" id="JACHFL010000005">
    <property type="protein sequence ID" value="MBB5363239.1"/>
    <property type="molecule type" value="Genomic_DNA"/>
</dbReference>
<feature type="binding site" evidence="8">
    <location>
        <position position="202"/>
    </location>
    <ligand>
        <name>Zn(2+)</name>
        <dbReference type="ChEBI" id="CHEBI:29105"/>
        <label>2</label>
    </ligand>
</feature>
<keyword evidence="9" id="KW-0326">Glycosidase</keyword>
<organism evidence="9 10">
    <name type="scientific">Deinococcus humi</name>
    <dbReference type="NCBI Taxonomy" id="662880"/>
    <lineage>
        <taxon>Bacteria</taxon>
        <taxon>Thermotogati</taxon>
        <taxon>Deinococcota</taxon>
        <taxon>Deinococci</taxon>
        <taxon>Deinococcales</taxon>
        <taxon>Deinococcaceae</taxon>
        <taxon>Deinococcus</taxon>
    </lineage>
</organism>
<feature type="binding site" evidence="8">
    <location>
        <position position="345"/>
    </location>
    <ligand>
        <name>Zn(2+)</name>
        <dbReference type="ChEBI" id="CHEBI:29105"/>
        <label>2</label>
    </ligand>
</feature>
<sequence length="368" mass="39684">MAKSKTVSVPASVSSTDAELRLDVLMHLSNLPGVPGQEDAVRDFVLSELEGLADDVRVDALGNVIATRTGSGKGSGKKKDRRERVMVSAHMDEIGFLVRFIDDKGFLRVQALGGFDTRNLFARDVTVHARGGTLPGILTPGGKPVHIASAEERKKIPEVKEFFIDLGLDEAEVKRRVRVGDMVTLDHTARRVGSLVCGKAMDDRASVFMLLEVLRYFRKTPPRHDLVAVFSVQEEVGLRGAHTAAYGVEPTVGIGLDVTLAVDTPGVGPDEAVTRMGEGIGIKVFDSSMISTRSLVDEFYDLAEGQGIRAQMEVLAQGGTDGAAIQRSRTGVPTLTLSLPTRYIHSVVESVHVDDLRAGVDLLVAYLE</sequence>
<evidence type="ECO:0000313" key="10">
    <source>
        <dbReference type="Proteomes" id="UP000552709"/>
    </source>
</evidence>
<dbReference type="InterPro" id="IPR051464">
    <property type="entry name" value="Peptidase_M42_aminopept"/>
</dbReference>
<evidence type="ECO:0000256" key="1">
    <source>
        <dbReference type="ARBA" id="ARBA00006272"/>
    </source>
</evidence>
<dbReference type="EC" id="3.2.1.4" evidence="9"/>
<dbReference type="RefSeq" id="WP_229789933.1">
    <property type="nucleotide sequence ID" value="NZ_JACHFL010000005.1"/>
</dbReference>
<dbReference type="Pfam" id="PF05343">
    <property type="entry name" value="Peptidase_M42"/>
    <property type="match status" value="1"/>
</dbReference>
<accession>A0A7W8NDH3</accession>
<evidence type="ECO:0000256" key="6">
    <source>
        <dbReference type="PIRNR" id="PIRNR001123"/>
    </source>
</evidence>
<evidence type="ECO:0000256" key="2">
    <source>
        <dbReference type="ARBA" id="ARBA00022438"/>
    </source>
</evidence>
<dbReference type="GO" id="GO:0004177">
    <property type="term" value="F:aminopeptidase activity"/>
    <property type="evidence" value="ECO:0007669"/>
    <property type="project" value="UniProtKB-UniRule"/>
</dbReference>
<gene>
    <name evidence="9" type="ORF">HNQ08_002337</name>
</gene>
<evidence type="ECO:0000256" key="7">
    <source>
        <dbReference type="PIRSR" id="PIRSR001123-1"/>
    </source>
</evidence>
<evidence type="ECO:0000256" key="4">
    <source>
        <dbReference type="ARBA" id="ARBA00022723"/>
    </source>
</evidence>
<dbReference type="GO" id="GO:0046872">
    <property type="term" value="F:metal ion binding"/>
    <property type="evidence" value="ECO:0007669"/>
    <property type="project" value="UniProtKB-UniRule"/>
</dbReference>
<protein>
    <submittedName>
        <fullName evidence="9">Endoglucanase</fullName>
        <ecNumber evidence="9">3.2.1.4</ecNumber>
    </submittedName>
</protein>
<dbReference type="SUPFAM" id="SSF101821">
    <property type="entry name" value="Aminopeptidase/glucanase lid domain"/>
    <property type="match status" value="1"/>
</dbReference>
<dbReference type="PANTHER" id="PTHR32481">
    <property type="entry name" value="AMINOPEPTIDASE"/>
    <property type="match status" value="1"/>
</dbReference>
<feature type="active site" description="Proton acceptor" evidence="7">
    <location>
        <position position="234"/>
    </location>
</feature>
<evidence type="ECO:0000256" key="8">
    <source>
        <dbReference type="PIRSR" id="PIRSR001123-2"/>
    </source>
</evidence>
<keyword evidence="3" id="KW-0645">Protease</keyword>
<comment type="caution">
    <text evidence="9">The sequence shown here is derived from an EMBL/GenBank/DDBJ whole genome shotgun (WGS) entry which is preliminary data.</text>
</comment>
<evidence type="ECO:0000313" key="9">
    <source>
        <dbReference type="EMBL" id="MBB5363239.1"/>
    </source>
</evidence>
<dbReference type="InterPro" id="IPR023367">
    <property type="entry name" value="Peptidase_M42_dom2"/>
</dbReference>
<name>A0A7W8NDH3_9DEIO</name>
<reference evidence="9 10" key="1">
    <citation type="submission" date="2020-08" db="EMBL/GenBank/DDBJ databases">
        <title>Genomic Encyclopedia of Type Strains, Phase IV (KMG-IV): sequencing the most valuable type-strain genomes for metagenomic binning, comparative biology and taxonomic classification.</title>
        <authorList>
            <person name="Goeker M."/>
        </authorList>
    </citation>
    <scope>NUCLEOTIDE SEQUENCE [LARGE SCALE GENOMIC DNA]</scope>
    <source>
        <strain evidence="9 10">DSM 27939</strain>
    </source>
</reference>
<keyword evidence="2" id="KW-0031">Aminopeptidase</keyword>
<feature type="binding site" evidence="8">
    <location>
        <position position="202"/>
    </location>
    <ligand>
        <name>Zn(2+)</name>
        <dbReference type="ChEBI" id="CHEBI:29105"/>
        <label>1</label>
    </ligand>
</feature>
<dbReference type="InterPro" id="IPR008007">
    <property type="entry name" value="Peptidase_M42"/>
</dbReference>
<dbReference type="Proteomes" id="UP000552709">
    <property type="component" value="Unassembled WGS sequence"/>
</dbReference>
<keyword evidence="5 9" id="KW-0378">Hydrolase</keyword>
<keyword evidence="4 8" id="KW-0479">Metal-binding</keyword>
<comment type="cofactor">
    <cofactor evidence="8">
        <name>a divalent metal cation</name>
        <dbReference type="ChEBI" id="CHEBI:60240"/>
    </cofactor>
    <text evidence="8">Binds 2 divalent metal cations per subunit.</text>
</comment>
<dbReference type="PIRSF" id="PIRSF001123">
    <property type="entry name" value="PepA_GA"/>
    <property type="match status" value="1"/>
</dbReference>
<dbReference type="Gene3D" id="3.40.630.10">
    <property type="entry name" value="Zn peptidases"/>
    <property type="match status" value="1"/>
</dbReference>
<feature type="binding site" evidence="8">
    <location>
        <position position="257"/>
    </location>
    <ligand>
        <name>Zn(2+)</name>
        <dbReference type="ChEBI" id="CHEBI:29105"/>
        <label>1</label>
    </ligand>
</feature>
<feature type="binding site" evidence="8">
    <location>
        <position position="90"/>
    </location>
    <ligand>
        <name>Zn(2+)</name>
        <dbReference type="ChEBI" id="CHEBI:29105"/>
        <label>1</label>
    </ligand>
</feature>
<evidence type="ECO:0000256" key="3">
    <source>
        <dbReference type="ARBA" id="ARBA00022670"/>
    </source>
</evidence>
<dbReference type="SUPFAM" id="SSF53187">
    <property type="entry name" value="Zn-dependent exopeptidases"/>
    <property type="match status" value="1"/>
</dbReference>
<keyword evidence="10" id="KW-1185">Reference proteome</keyword>